<sequence>MKKMWKNVLGIVLVAAISAGAAVGTSAYLINKNQPVYSASGSANTFNQPIRLAGYNTVAAENTDFTKAAESTVHGVVHIKATTNAKQYADGGNQPQYVDPFEYFFGFGGRGGGGFQRPQPQPRVGAGSGVIISTDGYIITNNHVIDGADELEVTLNDNRKFAAKLVGTDPTTDIALLKIDAKDLPTIPFGDSEKLKVGEWVLAVGNPFNLTSTVTAGIVSAKGRGISMGGGDKSKIESFIQTDAAVNPGNSGGALVNTKGELVGINTAIYSETGNFAGYSFAVPISIAGKVANDLKQYGTVQRAILGVQIMSVGDIADMLSYPNLPAKQKEELSALKSKIKVSEGACVADFADRSTAKEAGIEKGDVIVAVNGAKVKSANALQEQISKYRPGDKVQVTVDRNGSTKTFNVELRNAQGSTAVVKGAADSAEVLGAAFSALTNEQKRELGVSYGIEVTGLLNGKLKDAGIKKGFIIMVVNDQKISSPEQLEKIVDKVLKGNDDDRYIVVKGFYPNGRTKVYAIDLAE</sequence>
<evidence type="ECO:0000256" key="1">
    <source>
        <dbReference type="ARBA" id="ARBA00010541"/>
    </source>
</evidence>
<dbReference type="InterPro" id="IPR001940">
    <property type="entry name" value="Peptidase_S1C"/>
</dbReference>
<proteinExistence type="inferred from homology"/>
<name>A0ABR7DJM0_9BACT</name>
<evidence type="ECO:0000256" key="5">
    <source>
        <dbReference type="ARBA" id="ARBA00022801"/>
    </source>
</evidence>
<dbReference type="SUPFAM" id="SSF50494">
    <property type="entry name" value="Trypsin-like serine proteases"/>
    <property type="match status" value="1"/>
</dbReference>
<dbReference type="InterPro" id="IPR009003">
    <property type="entry name" value="Peptidase_S1_PA"/>
</dbReference>
<dbReference type="EMBL" id="JACOOJ010000001">
    <property type="protein sequence ID" value="MBC5631167.1"/>
    <property type="molecule type" value="Genomic_DNA"/>
</dbReference>
<keyword evidence="3 7" id="KW-0732">Signal</keyword>
<evidence type="ECO:0000259" key="8">
    <source>
        <dbReference type="SMART" id="SM00228"/>
    </source>
</evidence>
<keyword evidence="4" id="KW-0677">Repeat</keyword>
<keyword evidence="5" id="KW-0378">Hydrolase</keyword>
<dbReference type="InterPro" id="IPR001478">
    <property type="entry name" value="PDZ"/>
</dbReference>
<feature type="chain" id="PRO_5046894645" evidence="7">
    <location>
        <begin position="22"/>
        <end position="525"/>
    </location>
</feature>
<feature type="signal peptide" evidence="7">
    <location>
        <begin position="1"/>
        <end position="21"/>
    </location>
</feature>
<evidence type="ECO:0000313" key="10">
    <source>
        <dbReference type="Proteomes" id="UP000651475"/>
    </source>
</evidence>
<dbReference type="NCBIfam" id="TIGR02037">
    <property type="entry name" value="degP_htrA_DO"/>
    <property type="match status" value="1"/>
</dbReference>
<dbReference type="Gene3D" id="2.40.10.120">
    <property type="match status" value="1"/>
</dbReference>
<dbReference type="PANTHER" id="PTHR22939">
    <property type="entry name" value="SERINE PROTEASE FAMILY S1C HTRA-RELATED"/>
    <property type="match status" value="1"/>
</dbReference>
<dbReference type="SMART" id="SM00228">
    <property type="entry name" value="PDZ"/>
    <property type="match status" value="1"/>
</dbReference>
<dbReference type="PRINTS" id="PR00834">
    <property type="entry name" value="PROTEASES2C"/>
</dbReference>
<evidence type="ECO:0000256" key="3">
    <source>
        <dbReference type="ARBA" id="ARBA00022729"/>
    </source>
</evidence>
<organism evidence="9 10">
    <name type="scientific">Parabacteroides hominis</name>
    <dbReference type="NCBI Taxonomy" id="2763057"/>
    <lineage>
        <taxon>Bacteria</taxon>
        <taxon>Pseudomonadati</taxon>
        <taxon>Bacteroidota</taxon>
        <taxon>Bacteroidia</taxon>
        <taxon>Bacteroidales</taxon>
        <taxon>Tannerellaceae</taxon>
        <taxon>Parabacteroides</taxon>
    </lineage>
</organism>
<gene>
    <name evidence="9" type="ORF">H8S65_00015</name>
</gene>
<feature type="domain" description="PDZ" evidence="8">
    <location>
        <begin position="304"/>
        <end position="403"/>
    </location>
</feature>
<evidence type="ECO:0000256" key="7">
    <source>
        <dbReference type="SAM" id="SignalP"/>
    </source>
</evidence>
<dbReference type="Gene3D" id="2.30.42.10">
    <property type="match status" value="2"/>
</dbReference>
<evidence type="ECO:0000256" key="4">
    <source>
        <dbReference type="ARBA" id="ARBA00022737"/>
    </source>
</evidence>
<keyword evidence="2" id="KW-0645">Protease</keyword>
<evidence type="ECO:0000256" key="2">
    <source>
        <dbReference type="ARBA" id="ARBA00022670"/>
    </source>
</evidence>
<dbReference type="Pfam" id="PF13365">
    <property type="entry name" value="Trypsin_2"/>
    <property type="match status" value="1"/>
</dbReference>
<dbReference type="Proteomes" id="UP000651475">
    <property type="component" value="Unassembled WGS sequence"/>
</dbReference>
<protein>
    <submittedName>
        <fullName evidence="9">Do family serine endopeptidase</fullName>
    </submittedName>
</protein>
<dbReference type="Pfam" id="PF13180">
    <property type="entry name" value="PDZ_2"/>
    <property type="match status" value="1"/>
</dbReference>
<dbReference type="InterPro" id="IPR011782">
    <property type="entry name" value="Pept_S1C_Do"/>
</dbReference>
<dbReference type="PANTHER" id="PTHR22939:SF129">
    <property type="entry name" value="SERINE PROTEASE HTRA2, MITOCHONDRIAL"/>
    <property type="match status" value="1"/>
</dbReference>
<evidence type="ECO:0000313" key="9">
    <source>
        <dbReference type="EMBL" id="MBC5631167.1"/>
    </source>
</evidence>
<keyword evidence="6" id="KW-0720">Serine protease</keyword>
<keyword evidence="10" id="KW-1185">Reference proteome</keyword>
<dbReference type="InterPro" id="IPR036034">
    <property type="entry name" value="PDZ_sf"/>
</dbReference>
<comment type="similarity">
    <text evidence="1">Belongs to the peptidase S1C family.</text>
</comment>
<accession>A0ABR7DJM0</accession>
<evidence type="ECO:0000256" key="6">
    <source>
        <dbReference type="ARBA" id="ARBA00022825"/>
    </source>
</evidence>
<reference evidence="9 10" key="1">
    <citation type="submission" date="2020-08" db="EMBL/GenBank/DDBJ databases">
        <title>Genome public.</title>
        <authorList>
            <person name="Liu C."/>
            <person name="Sun Q."/>
        </authorList>
    </citation>
    <scope>NUCLEOTIDE SEQUENCE [LARGE SCALE GENOMIC DNA]</scope>
    <source>
        <strain evidence="9 10">NSJ-79</strain>
    </source>
</reference>
<dbReference type="SUPFAM" id="SSF50156">
    <property type="entry name" value="PDZ domain-like"/>
    <property type="match status" value="1"/>
</dbReference>
<dbReference type="RefSeq" id="WP_186927918.1">
    <property type="nucleotide sequence ID" value="NZ_JACOOJ010000001.1"/>
</dbReference>
<comment type="caution">
    <text evidence="9">The sequence shown here is derived from an EMBL/GenBank/DDBJ whole genome shotgun (WGS) entry which is preliminary data.</text>
</comment>